<dbReference type="Gene3D" id="3.20.20.60">
    <property type="entry name" value="Phosphoenolpyruvate-binding domains"/>
    <property type="match status" value="1"/>
</dbReference>
<dbReference type="RefSeq" id="WP_025654133.1">
    <property type="nucleotide sequence ID" value="NZ_QVIA01000029.1"/>
</dbReference>
<dbReference type="InterPro" id="IPR015813">
    <property type="entry name" value="Pyrv/PenolPyrv_kinase-like_dom"/>
</dbReference>
<evidence type="ECO:0000259" key="4">
    <source>
        <dbReference type="Pfam" id="PF03328"/>
    </source>
</evidence>
<name>A0A3E2WIJ4_9FIRM</name>
<reference evidence="5 6" key="1">
    <citation type="submission" date="2018-08" db="EMBL/GenBank/DDBJ databases">
        <title>A genome reference for cultivated species of the human gut microbiota.</title>
        <authorList>
            <person name="Zou Y."/>
            <person name="Xue W."/>
            <person name="Luo G."/>
        </authorList>
    </citation>
    <scope>NUCLEOTIDE SEQUENCE [LARGE SCALE GENOMIC DNA]</scope>
    <source>
        <strain evidence="5 6">AF19-21</strain>
    </source>
</reference>
<dbReference type="GO" id="GO:0005737">
    <property type="term" value="C:cytoplasm"/>
    <property type="evidence" value="ECO:0007669"/>
    <property type="project" value="TreeGrafter"/>
</dbReference>
<dbReference type="InterPro" id="IPR005000">
    <property type="entry name" value="Aldolase/citrate-lyase_domain"/>
</dbReference>
<proteinExistence type="inferred from homology"/>
<comment type="caution">
    <text evidence="5">The sequence shown here is derived from an EMBL/GenBank/DDBJ whole genome shotgun (WGS) entry which is preliminary data.</text>
</comment>
<dbReference type="Pfam" id="PF03328">
    <property type="entry name" value="HpcH_HpaI"/>
    <property type="match status" value="1"/>
</dbReference>
<evidence type="ECO:0000313" key="6">
    <source>
        <dbReference type="Proteomes" id="UP000261111"/>
    </source>
</evidence>
<protein>
    <submittedName>
        <fullName evidence="5">2,4-dihydroxyhept-2-ene-1,7-dioic acid aldolase</fullName>
    </submittedName>
</protein>
<evidence type="ECO:0000256" key="1">
    <source>
        <dbReference type="ARBA" id="ARBA00005568"/>
    </source>
</evidence>
<comment type="similarity">
    <text evidence="1">Belongs to the HpcH/HpaI aldolase family.</text>
</comment>
<evidence type="ECO:0000256" key="2">
    <source>
        <dbReference type="ARBA" id="ARBA00022723"/>
    </source>
</evidence>
<keyword evidence="2" id="KW-0479">Metal-binding</keyword>
<keyword evidence="3" id="KW-0456">Lyase</keyword>
<dbReference type="AlphaFoldDB" id="A0A3E2WIJ4"/>
<dbReference type="InterPro" id="IPR040442">
    <property type="entry name" value="Pyrv_kinase-like_dom_sf"/>
</dbReference>
<dbReference type="GO" id="GO:0046872">
    <property type="term" value="F:metal ion binding"/>
    <property type="evidence" value="ECO:0007669"/>
    <property type="project" value="UniProtKB-KW"/>
</dbReference>
<dbReference type="InterPro" id="IPR050251">
    <property type="entry name" value="HpcH-HpaI_aldolase"/>
</dbReference>
<accession>A0A3E2WIJ4</accession>
<dbReference type="GO" id="GO:0016832">
    <property type="term" value="F:aldehyde-lyase activity"/>
    <property type="evidence" value="ECO:0007669"/>
    <property type="project" value="TreeGrafter"/>
</dbReference>
<evidence type="ECO:0000256" key="3">
    <source>
        <dbReference type="ARBA" id="ARBA00023239"/>
    </source>
</evidence>
<dbReference type="Proteomes" id="UP000261111">
    <property type="component" value="Unassembled WGS sequence"/>
</dbReference>
<evidence type="ECO:0000313" key="5">
    <source>
        <dbReference type="EMBL" id="RGC26127.1"/>
    </source>
</evidence>
<organism evidence="5 6">
    <name type="scientific">Hungatella hathewayi</name>
    <dbReference type="NCBI Taxonomy" id="154046"/>
    <lineage>
        <taxon>Bacteria</taxon>
        <taxon>Bacillati</taxon>
        <taxon>Bacillota</taxon>
        <taxon>Clostridia</taxon>
        <taxon>Lachnospirales</taxon>
        <taxon>Lachnospiraceae</taxon>
        <taxon>Hungatella</taxon>
    </lineage>
</organism>
<gene>
    <name evidence="5" type="ORF">DWX41_19725</name>
</gene>
<dbReference type="EMBL" id="QVIA01000029">
    <property type="protein sequence ID" value="RGC26127.1"/>
    <property type="molecule type" value="Genomic_DNA"/>
</dbReference>
<dbReference type="GeneID" id="93332168"/>
<sequence>MRLNKMREILDNNGTTVTTRIWSSWPTIVEAAASTGSFDYFEFLAEYAPFSFSDLENFVRACELYDTGSMIKVDFQNRAYVAQKAAAVGFQAVLFTDHETPEQIRETIKLVLPKTPEDEGKFGYPNARWIKYHPELKQMDYAAMNRSLVKAFMIEKKEAMDHIEEICSIPGVDMVQFGPSDYCMSRGWNCADHKEDIREAHEKMITTALKHGVQPRVEIATLEDAEYYRALGVKHFCILDQMDILMAAWTGTCAEVKKMAEAMK</sequence>
<feature type="domain" description="HpcH/HpaI aldolase/citrate lyase" evidence="4">
    <location>
        <begin position="61"/>
        <end position="214"/>
    </location>
</feature>
<dbReference type="SUPFAM" id="SSF51621">
    <property type="entry name" value="Phosphoenolpyruvate/pyruvate domain"/>
    <property type="match status" value="1"/>
</dbReference>
<dbReference type="PANTHER" id="PTHR30502">
    <property type="entry name" value="2-KETO-3-DEOXY-L-RHAMNONATE ALDOLASE"/>
    <property type="match status" value="1"/>
</dbReference>
<dbReference type="PANTHER" id="PTHR30502:SF0">
    <property type="entry name" value="PHOSPHOENOLPYRUVATE CARBOXYLASE FAMILY PROTEIN"/>
    <property type="match status" value="1"/>
</dbReference>